<dbReference type="EMBL" id="CP096658">
    <property type="protein sequence ID" value="UPV99931.1"/>
    <property type="molecule type" value="Genomic_DNA"/>
</dbReference>
<dbReference type="PANTHER" id="PTHR33841:SF5">
    <property type="entry name" value="DNA METHYLASE (MODIFICATION METHYLASE) (METHYLTRANSFERASE)-RELATED"/>
    <property type="match status" value="1"/>
</dbReference>
<dbReference type="GO" id="GO:0009007">
    <property type="term" value="F:site-specific DNA-methyltransferase (adenine-specific) activity"/>
    <property type="evidence" value="ECO:0007669"/>
    <property type="project" value="UniProtKB-EC"/>
</dbReference>
<dbReference type="GeneID" id="72191313"/>
<reference evidence="8" key="1">
    <citation type="submission" date="2022-04" db="EMBL/GenBank/DDBJ databases">
        <title>Diverse halophilic archaea isolated from saline environments.</title>
        <authorList>
            <person name="Cui H.-L."/>
        </authorList>
    </citation>
    <scope>NUCLEOTIDE SEQUENCE</scope>
    <source>
        <strain evidence="8">XZYJT40</strain>
    </source>
</reference>
<evidence type="ECO:0000259" key="7">
    <source>
        <dbReference type="Pfam" id="PF22837"/>
    </source>
</evidence>
<protein>
    <submittedName>
        <fullName evidence="8">N-6 DNA methylase</fullName>
    </submittedName>
</protein>
<dbReference type="Pfam" id="PF02384">
    <property type="entry name" value="N6_Mtase"/>
    <property type="match status" value="1"/>
</dbReference>
<dbReference type="GO" id="GO:0032259">
    <property type="term" value="P:methylation"/>
    <property type="evidence" value="ECO:0007669"/>
    <property type="project" value="UniProtKB-KW"/>
</dbReference>
<dbReference type="InterPro" id="IPR002052">
    <property type="entry name" value="DNA_methylase_N6_adenine_CS"/>
</dbReference>
<keyword evidence="9" id="KW-1185">Reference proteome</keyword>
<evidence type="ECO:0000256" key="2">
    <source>
        <dbReference type="ARBA" id="ARBA00022679"/>
    </source>
</evidence>
<accession>A0A8U0II36</accession>
<dbReference type="SUPFAM" id="SSF53335">
    <property type="entry name" value="S-adenosyl-L-methionine-dependent methyltransferases"/>
    <property type="match status" value="1"/>
</dbReference>
<dbReference type="GO" id="GO:0008170">
    <property type="term" value="F:N-methyltransferase activity"/>
    <property type="evidence" value="ECO:0007669"/>
    <property type="project" value="InterPro"/>
</dbReference>
<keyword evidence="4" id="KW-0680">Restriction system</keyword>
<keyword evidence="3" id="KW-0949">S-adenosyl-L-methionine</keyword>
<feature type="domain" description="Type II methyltransferase M.Eco57I C-terminal" evidence="7">
    <location>
        <begin position="488"/>
        <end position="693"/>
    </location>
</feature>
<dbReference type="REBASE" id="616354">
    <property type="entry name" value="M.HspJT40ORF15620P"/>
</dbReference>
<dbReference type="RefSeq" id="WP_248654387.1">
    <property type="nucleotide sequence ID" value="NZ_CP096658.1"/>
</dbReference>
<dbReference type="PRINTS" id="PR00507">
    <property type="entry name" value="N12N6MTFRASE"/>
</dbReference>
<organism evidence="8 9">
    <name type="scientific">Halorussus gelatinilyticus</name>
    <dbReference type="NCBI Taxonomy" id="2937524"/>
    <lineage>
        <taxon>Archaea</taxon>
        <taxon>Methanobacteriati</taxon>
        <taxon>Methanobacteriota</taxon>
        <taxon>Stenosarchaea group</taxon>
        <taxon>Halobacteria</taxon>
        <taxon>Halobacteriales</taxon>
        <taxon>Haladaptataceae</taxon>
        <taxon>Halorussus</taxon>
    </lineage>
</organism>
<gene>
    <name evidence="8" type="ORF">M0R88_15620</name>
</gene>
<evidence type="ECO:0000256" key="3">
    <source>
        <dbReference type="ARBA" id="ARBA00022691"/>
    </source>
</evidence>
<dbReference type="InterPro" id="IPR050953">
    <property type="entry name" value="N4_N6_ade-DNA_methylase"/>
</dbReference>
<dbReference type="InterPro" id="IPR054520">
    <property type="entry name" value="M_Eco57I_C"/>
</dbReference>
<evidence type="ECO:0000256" key="4">
    <source>
        <dbReference type="ARBA" id="ARBA00022747"/>
    </source>
</evidence>
<keyword evidence="2" id="KW-0808">Transferase</keyword>
<dbReference type="CDD" id="cd02440">
    <property type="entry name" value="AdoMet_MTases"/>
    <property type="match status" value="1"/>
</dbReference>
<dbReference type="Gene3D" id="3.40.50.150">
    <property type="entry name" value="Vaccinia Virus protein VP39"/>
    <property type="match status" value="1"/>
</dbReference>
<dbReference type="PANTHER" id="PTHR33841">
    <property type="entry name" value="DNA METHYLTRANSFERASE YEEA-RELATED"/>
    <property type="match status" value="1"/>
</dbReference>
<dbReference type="GO" id="GO:0009307">
    <property type="term" value="P:DNA restriction-modification system"/>
    <property type="evidence" value="ECO:0007669"/>
    <property type="project" value="UniProtKB-KW"/>
</dbReference>
<dbReference type="PROSITE" id="PS00092">
    <property type="entry name" value="N6_MTASE"/>
    <property type="match status" value="1"/>
</dbReference>
<dbReference type="KEGG" id="haxz:M0R88_15620"/>
<dbReference type="Pfam" id="PF22837">
    <property type="entry name" value="M_Eco57I_C"/>
    <property type="match status" value="1"/>
</dbReference>
<evidence type="ECO:0000313" key="8">
    <source>
        <dbReference type="EMBL" id="UPV99931.1"/>
    </source>
</evidence>
<evidence type="ECO:0000259" key="6">
    <source>
        <dbReference type="Pfam" id="PF02384"/>
    </source>
</evidence>
<dbReference type="GO" id="GO:0003677">
    <property type="term" value="F:DNA binding"/>
    <property type="evidence" value="ECO:0007669"/>
    <property type="project" value="InterPro"/>
</dbReference>
<dbReference type="AlphaFoldDB" id="A0A8U0II36"/>
<evidence type="ECO:0000256" key="1">
    <source>
        <dbReference type="ARBA" id="ARBA00022603"/>
    </source>
</evidence>
<sequence>MERLAGTNLALPNSGSQPGAYRTTRRTDVDTSCTPDDCPITTPVPPRVTPETPASFPRLDESVVDDDLLDRLSAAADHLAAMVDSASLETAIQTWSERHGLDTLPQDERRTVLARHSVISILLKMTLYEWYQRRGDLSALSADIRAALQHAYHETGDAAFRELPVDRIIWRADDDIVTPVVEARDCLLTSRNPAEDIGQVYERLTTSESRQSLGQFRTPPAVGRLLRSWVTTGDDTVLDPGIGSGVLSSPFHPHWLTDLDPKKVFGVDQSPLSMLMGTTALTLSGQSHEPQTVDFLTLSPDDLPGEVDGIVSNPPFTGAQALPASYKRRCNARFEDSTGRTISGKSPLYTYFLYHSREFLGPGDRAAFITPQSWLSRKFGETLKRFLLDEYRIKSLVRFNPEATSIFDTADETALLVCLEVPAEDAPTGDTRFVRVDEDVDTNEIRDAIDGVVDGETLWGEVVCRQQEQLDPTSNWQSLFDRESIETHGLVPLRTLATCRRGAVTGAVNFFCLSQQTVDEYGISEEQLSRLIRRPSVVDGYDFTEIGWAELRESGAAVWLLDPDELSNVPDEIATFAEQVRSVPDSLQNDGDETGLQPYLRTAVTVHDLVGTDAFDRRTYWYRPPRHDPPQIVVPDTSRDGFPFVLNEVRARNVHNFHGLHGIRLAEVEMKALLAYLNSEFTAQLLTEETYTRQDGYESLSISDLRELPVIDPQTLPDDVVSALADAFEELRTATRRSGNSDSAKKRIMTILEQELQLRLPSDAELE</sequence>
<feature type="region of interest" description="Disordered" evidence="5">
    <location>
        <begin position="1"/>
        <end position="58"/>
    </location>
</feature>
<keyword evidence="1 8" id="KW-0489">Methyltransferase</keyword>
<dbReference type="InterPro" id="IPR003356">
    <property type="entry name" value="DNA_methylase_A-5"/>
</dbReference>
<dbReference type="InterPro" id="IPR029063">
    <property type="entry name" value="SAM-dependent_MTases_sf"/>
</dbReference>
<dbReference type="Proteomes" id="UP000830434">
    <property type="component" value="Chromosome"/>
</dbReference>
<name>A0A8U0II36_9EURY</name>
<evidence type="ECO:0000313" key="9">
    <source>
        <dbReference type="Proteomes" id="UP000830434"/>
    </source>
</evidence>
<feature type="domain" description="DNA methylase adenine-specific" evidence="6">
    <location>
        <begin position="196"/>
        <end position="401"/>
    </location>
</feature>
<proteinExistence type="predicted"/>
<evidence type="ECO:0000256" key="5">
    <source>
        <dbReference type="SAM" id="MobiDB-lite"/>
    </source>
</evidence>